<evidence type="ECO:0000259" key="10">
    <source>
        <dbReference type="SMART" id="SM00387"/>
    </source>
</evidence>
<dbReference type="SMART" id="SM00387">
    <property type="entry name" value="HATPase_c"/>
    <property type="match status" value="1"/>
</dbReference>
<keyword evidence="4" id="KW-0808">Transferase</keyword>
<keyword evidence="5" id="KW-0547">Nucleotide-binding</keyword>
<evidence type="ECO:0000256" key="5">
    <source>
        <dbReference type="ARBA" id="ARBA00022741"/>
    </source>
</evidence>
<keyword evidence="9" id="KW-0472">Membrane</keyword>
<organism evidence="11 12">
    <name type="scientific">Actinomadura chokoriensis</name>
    <dbReference type="NCBI Taxonomy" id="454156"/>
    <lineage>
        <taxon>Bacteria</taxon>
        <taxon>Bacillati</taxon>
        <taxon>Actinomycetota</taxon>
        <taxon>Actinomycetes</taxon>
        <taxon>Streptosporangiales</taxon>
        <taxon>Thermomonosporaceae</taxon>
        <taxon>Actinomadura</taxon>
    </lineage>
</organism>
<dbReference type="GO" id="GO:0016301">
    <property type="term" value="F:kinase activity"/>
    <property type="evidence" value="ECO:0007669"/>
    <property type="project" value="UniProtKB-KW"/>
</dbReference>
<dbReference type="CDD" id="cd16917">
    <property type="entry name" value="HATPase_UhpB-NarQ-NarX-like"/>
    <property type="match status" value="1"/>
</dbReference>
<evidence type="ECO:0000256" key="1">
    <source>
        <dbReference type="ARBA" id="ARBA00000085"/>
    </source>
</evidence>
<dbReference type="PANTHER" id="PTHR24421">
    <property type="entry name" value="NITRATE/NITRITE SENSOR PROTEIN NARX-RELATED"/>
    <property type="match status" value="1"/>
</dbReference>
<keyword evidence="3" id="KW-0597">Phosphoprotein</keyword>
<dbReference type="Proteomes" id="UP001569904">
    <property type="component" value="Unassembled WGS sequence"/>
</dbReference>
<evidence type="ECO:0000256" key="6">
    <source>
        <dbReference type="ARBA" id="ARBA00022777"/>
    </source>
</evidence>
<proteinExistence type="predicted"/>
<sequence length="407" mass="44153">MSPRIRGLRTARAWLQPRPLAADALLAVGLLVVGLPQLFLQELPEGWGYEAFRSPDAGNGLLVVVVTMALTLRRRHPLPVLLFIISGGLLTAALRYPPAMPDVVAFLIAVYSVAAHRGLAQSAPGGLIGFVYFLVYLLLLPVSSDPVVLVTDSALVIGVWMLGRSLRLRRAYFAELEDRAARLERARGTDARAARIEERSRIARELHDVVAHHVSVMTVQAGAARRIIDRDPGSAREAMSTIEEVGRTALSEMRRIVGVLRTDRDAEQAGRELAPQPGLGDLGELLDHVRETGLSVQLWIEGEARPPSPGVDVAAFRLIQEALTNTLKHAGPQARAWVRLYYGGDDLTVEIEDDGRGTATFMADNGDKPGHGLVGMYERVALYGGELKIGPRVGGGFGVRARFPLEA</sequence>
<evidence type="ECO:0000256" key="8">
    <source>
        <dbReference type="ARBA" id="ARBA00023012"/>
    </source>
</evidence>
<dbReference type="Pfam" id="PF23539">
    <property type="entry name" value="DUF7134"/>
    <property type="match status" value="1"/>
</dbReference>
<comment type="caution">
    <text evidence="11">The sequence shown here is derived from an EMBL/GenBank/DDBJ whole genome shotgun (WGS) entry which is preliminary data.</text>
</comment>
<keyword evidence="12" id="KW-1185">Reference proteome</keyword>
<evidence type="ECO:0000256" key="4">
    <source>
        <dbReference type="ARBA" id="ARBA00022679"/>
    </source>
</evidence>
<dbReference type="Pfam" id="PF07730">
    <property type="entry name" value="HisKA_3"/>
    <property type="match status" value="1"/>
</dbReference>
<keyword evidence="8" id="KW-0902">Two-component regulatory system</keyword>
<dbReference type="InterPro" id="IPR011712">
    <property type="entry name" value="Sig_transdc_His_kin_sub3_dim/P"/>
</dbReference>
<feature type="transmembrane region" description="Helical" evidence="9">
    <location>
        <begin position="147"/>
        <end position="163"/>
    </location>
</feature>
<keyword evidence="6 11" id="KW-0418">Kinase</keyword>
<evidence type="ECO:0000256" key="9">
    <source>
        <dbReference type="SAM" id="Phobius"/>
    </source>
</evidence>
<evidence type="ECO:0000313" key="12">
    <source>
        <dbReference type="Proteomes" id="UP001569904"/>
    </source>
</evidence>
<dbReference type="EC" id="2.7.13.3" evidence="2"/>
<dbReference type="Gene3D" id="3.30.565.10">
    <property type="entry name" value="Histidine kinase-like ATPase, C-terminal domain"/>
    <property type="match status" value="1"/>
</dbReference>
<evidence type="ECO:0000256" key="3">
    <source>
        <dbReference type="ARBA" id="ARBA00022553"/>
    </source>
</evidence>
<dbReference type="InterPro" id="IPR036890">
    <property type="entry name" value="HATPase_C_sf"/>
</dbReference>
<accession>A0ABV4QZH5</accession>
<keyword evidence="9" id="KW-0812">Transmembrane</keyword>
<reference evidence="11 12" key="1">
    <citation type="submission" date="2023-11" db="EMBL/GenBank/DDBJ databases">
        <title>Actinomadura monticuli sp. nov., isolated from volcanic ash.</title>
        <authorList>
            <person name="Lee S.D."/>
            <person name="Yang H."/>
            <person name="Kim I.S."/>
        </authorList>
    </citation>
    <scope>NUCLEOTIDE SEQUENCE [LARGE SCALE GENOMIC DNA]</scope>
    <source>
        <strain evidence="11 12">DSM 45346</strain>
    </source>
</reference>
<dbReference type="Pfam" id="PF02518">
    <property type="entry name" value="HATPase_c"/>
    <property type="match status" value="1"/>
</dbReference>
<keyword evidence="9" id="KW-1133">Transmembrane helix</keyword>
<evidence type="ECO:0000256" key="7">
    <source>
        <dbReference type="ARBA" id="ARBA00022840"/>
    </source>
</evidence>
<evidence type="ECO:0000256" key="2">
    <source>
        <dbReference type="ARBA" id="ARBA00012438"/>
    </source>
</evidence>
<gene>
    <name evidence="11" type="ORF">SM436_17170</name>
</gene>
<feature type="transmembrane region" description="Helical" evidence="9">
    <location>
        <begin position="125"/>
        <end position="141"/>
    </location>
</feature>
<dbReference type="PANTHER" id="PTHR24421:SF10">
    <property type="entry name" value="NITRATE_NITRITE SENSOR PROTEIN NARQ"/>
    <property type="match status" value="1"/>
</dbReference>
<dbReference type="InterPro" id="IPR003594">
    <property type="entry name" value="HATPase_dom"/>
</dbReference>
<protein>
    <recommendedName>
        <fullName evidence="2">histidine kinase</fullName>
        <ecNumber evidence="2">2.7.13.3</ecNumber>
    </recommendedName>
</protein>
<dbReference type="Gene3D" id="1.20.5.1930">
    <property type="match status" value="1"/>
</dbReference>
<keyword evidence="7" id="KW-0067">ATP-binding</keyword>
<name>A0ABV4QZH5_9ACTN</name>
<feature type="domain" description="Histidine kinase/HSP90-like ATPase" evidence="10">
    <location>
        <begin position="310"/>
        <end position="407"/>
    </location>
</feature>
<feature type="transmembrane region" description="Helical" evidence="9">
    <location>
        <begin position="78"/>
        <end position="97"/>
    </location>
</feature>
<dbReference type="EMBL" id="JAXCEH010000010">
    <property type="protein sequence ID" value="MFA1555423.1"/>
    <property type="molecule type" value="Genomic_DNA"/>
</dbReference>
<dbReference type="InterPro" id="IPR050482">
    <property type="entry name" value="Sensor_HK_TwoCompSys"/>
</dbReference>
<evidence type="ECO:0000313" key="11">
    <source>
        <dbReference type="EMBL" id="MFA1555423.1"/>
    </source>
</evidence>
<dbReference type="SUPFAM" id="SSF55874">
    <property type="entry name" value="ATPase domain of HSP90 chaperone/DNA topoisomerase II/histidine kinase"/>
    <property type="match status" value="1"/>
</dbReference>
<dbReference type="RefSeq" id="WP_371942144.1">
    <property type="nucleotide sequence ID" value="NZ_JAXCEH010000010.1"/>
</dbReference>
<comment type="catalytic activity">
    <reaction evidence="1">
        <text>ATP + protein L-histidine = ADP + protein N-phospho-L-histidine.</text>
        <dbReference type="EC" id="2.7.13.3"/>
    </reaction>
</comment>
<dbReference type="InterPro" id="IPR055558">
    <property type="entry name" value="DUF7134"/>
</dbReference>